<sequence>MRNPCQCCKSKLRFIRQINGNFMHSMVIPEWFVKYFGGKIPKTVNLEVANGNIYDVRVTESMNRTILKYGWAAFVDANKIEENYSLMFRYLGNTRFKVTIFDSNGMEIALCCAGRKSASDVKTLDYQNVATSSSSHDGTTKLSASEASDSDGCSNESSSCYCKSAKTAAVSYTSEDYSEDNLSADESMELDDQMLSKDYILSGRCGLTVAQEAKIQALVAQIQPKIPVLVALMKKTNVGPKTDLVIRKDYALKYFPGESRTITLQVPMKSNDWQCNLRVHPDGRFNLCLGNFVHDNSVKEGDICLFQPMKNPKQRRFTMTVHLLQEASIDHSPGGRTDIGLNHGRTSTKMACVKEEPPTDGEEISFSDHEEHGSSESSEGNSVESDDRQVLPDDIVLSGRCYLTEEQEVKIQALVSKIRPETPVLVVMMKKTNVKQCGNLVIRKDYALKYFPCEDTNIILQVSMKNNTWKCKFRIRPSGMSDAGRCNLYLENFVRDNHVRKGDIWLFQPMTNVKRRRFMMTAHLLHKASIDHAPDIRTSISSHHGRTSTKVADGEEYSSEDEEYGVPDDSEGASEPPFMLALRTSLTPAQEKKVLEKVEEIQSELPLFVAIINKSNVHQRGGYTSPVINFGSQYAARYLGENFAASHHHEKSSAVNLLLQRERKSGSWPIELRLSMRLTSRYFRVKKGWPSFARENRLREGDICLFKLMKNEEPLKMIVYIIRHEKC</sequence>
<organism evidence="1 2">
    <name type="scientific">Avena sativa</name>
    <name type="common">Oat</name>
    <dbReference type="NCBI Taxonomy" id="4498"/>
    <lineage>
        <taxon>Eukaryota</taxon>
        <taxon>Viridiplantae</taxon>
        <taxon>Streptophyta</taxon>
        <taxon>Embryophyta</taxon>
        <taxon>Tracheophyta</taxon>
        <taxon>Spermatophyta</taxon>
        <taxon>Magnoliopsida</taxon>
        <taxon>Liliopsida</taxon>
        <taxon>Poales</taxon>
        <taxon>Poaceae</taxon>
        <taxon>BOP clade</taxon>
        <taxon>Pooideae</taxon>
        <taxon>Poodae</taxon>
        <taxon>Poeae</taxon>
        <taxon>Poeae Chloroplast Group 1 (Aveneae type)</taxon>
        <taxon>Aveninae</taxon>
        <taxon>Avena</taxon>
    </lineage>
</organism>
<name>A0ACD5X965_AVESA</name>
<accession>A0ACD5X965</accession>
<reference evidence="1" key="1">
    <citation type="submission" date="2021-05" db="EMBL/GenBank/DDBJ databases">
        <authorList>
            <person name="Scholz U."/>
            <person name="Mascher M."/>
            <person name="Fiebig A."/>
        </authorList>
    </citation>
    <scope>NUCLEOTIDE SEQUENCE [LARGE SCALE GENOMIC DNA]</scope>
</reference>
<dbReference type="Proteomes" id="UP001732700">
    <property type="component" value="Chromosome 4D"/>
</dbReference>
<evidence type="ECO:0000313" key="1">
    <source>
        <dbReference type="EnsemblPlants" id="AVESA.00010b.r2.4DG0775350.1.CDS"/>
    </source>
</evidence>
<dbReference type="EnsemblPlants" id="AVESA.00010b.r2.4DG0775350.1">
    <property type="protein sequence ID" value="AVESA.00010b.r2.4DG0775350.1.CDS"/>
    <property type="gene ID" value="AVESA.00010b.r2.4DG0775350"/>
</dbReference>
<keyword evidence="2" id="KW-1185">Reference proteome</keyword>
<protein>
    <submittedName>
        <fullName evidence="1">Uncharacterized protein</fullName>
    </submittedName>
</protein>
<reference evidence="1" key="2">
    <citation type="submission" date="2025-09" db="UniProtKB">
        <authorList>
            <consortium name="EnsemblPlants"/>
        </authorList>
    </citation>
    <scope>IDENTIFICATION</scope>
</reference>
<evidence type="ECO:0000313" key="2">
    <source>
        <dbReference type="Proteomes" id="UP001732700"/>
    </source>
</evidence>
<proteinExistence type="predicted"/>